<gene>
    <name evidence="5" type="ORF">EZV62_002204</name>
</gene>
<dbReference type="GO" id="GO:0008270">
    <property type="term" value="F:zinc ion binding"/>
    <property type="evidence" value="ECO:0007669"/>
    <property type="project" value="InterPro"/>
</dbReference>
<evidence type="ECO:0000256" key="2">
    <source>
        <dbReference type="ARBA" id="ARBA00022737"/>
    </source>
</evidence>
<dbReference type="OrthoDB" id="185373at2759"/>
<proteinExistence type="inferred from homology"/>
<dbReference type="Gene3D" id="1.25.40.10">
    <property type="entry name" value="Tetratricopeptide repeat domain"/>
    <property type="match status" value="2"/>
</dbReference>
<comment type="similarity">
    <text evidence="1">Belongs to the PPR family. PCMP-H subfamily.</text>
</comment>
<dbReference type="Pfam" id="PF01535">
    <property type="entry name" value="PPR"/>
    <property type="match status" value="2"/>
</dbReference>
<keyword evidence="2" id="KW-0677">Repeat</keyword>
<dbReference type="InterPro" id="IPR011990">
    <property type="entry name" value="TPR-like_helical_dom_sf"/>
</dbReference>
<evidence type="ECO:0000313" key="5">
    <source>
        <dbReference type="EMBL" id="TXG73625.1"/>
    </source>
</evidence>
<name>A0A5C7IWM1_9ROSI</name>
<reference evidence="6" key="1">
    <citation type="journal article" date="2019" name="Gigascience">
        <title>De novo genome assembly of the endangered Acer yangbiense, a plant species with extremely small populations endemic to Yunnan Province, China.</title>
        <authorList>
            <person name="Yang J."/>
            <person name="Wariss H.M."/>
            <person name="Tao L."/>
            <person name="Zhang R."/>
            <person name="Yun Q."/>
            <person name="Hollingsworth P."/>
            <person name="Dao Z."/>
            <person name="Luo G."/>
            <person name="Guo H."/>
            <person name="Ma Y."/>
            <person name="Sun W."/>
        </authorList>
    </citation>
    <scope>NUCLEOTIDE SEQUENCE [LARGE SCALE GENOMIC DNA]</scope>
    <source>
        <strain evidence="6">cv. Malutang</strain>
    </source>
</reference>
<evidence type="ECO:0000256" key="1">
    <source>
        <dbReference type="ARBA" id="ARBA00006643"/>
    </source>
</evidence>
<feature type="repeat" description="PPR" evidence="3">
    <location>
        <begin position="75"/>
        <end position="109"/>
    </location>
</feature>
<dbReference type="Proteomes" id="UP000323000">
    <property type="component" value="Chromosome 1"/>
</dbReference>
<dbReference type="PANTHER" id="PTHR47926">
    <property type="entry name" value="PENTATRICOPEPTIDE REPEAT-CONTAINING PROTEIN"/>
    <property type="match status" value="1"/>
</dbReference>
<dbReference type="InterPro" id="IPR002885">
    <property type="entry name" value="PPR_rpt"/>
</dbReference>
<feature type="repeat" description="PPR" evidence="3">
    <location>
        <begin position="22"/>
        <end position="56"/>
    </location>
</feature>
<dbReference type="Pfam" id="PF14432">
    <property type="entry name" value="DYW_deaminase"/>
    <property type="match status" value="1"/>
</dbReference>
<accession>A0A5C7IWM1</accession>
<keyword evidence="6" id="KW-1185">Reference proteome</keyword>
<protein>
    <recommendedName>
        <fullName evidence="4">DYW domain-containing protein</fullName>
    </recommendedName>
</protein>
<dbReference type="PANTHER" id="PTHR47926:SF347">
    <property type="entry name" value="PENTATRICOPEPTIDE REPEAT-CONTAINING PROTEIN"/>
    <property type="match status" value="1"/>
</dbReference>
<evidence type="ECO:0000313" key="6">
    <source>
        <dbReference type="Proteomes" id="UP000323000"/>
    </source>
</evidence>
<evidence type="ECO:0000256" key="3">
    <source>
        <dbReference type="PROSITE-ProRule" id="PRU00708"/>
    </source>
</evidence>
<organism evidence="5 6">
    <name type="scientific">Acer yangbiense</name>
    <dbReference type="NCBI Taxonomy" id="1000413"/>
    <lineage>
        <taxon>Eukaryota</taxon>
        <taxon>Viridiplantae</taxon>
        <taxon>Streptophyta</taxon>
        <taxon>Embryophyta</taxon>
        <taxon>Tracheophyta</taxon>
        <taxon>Spermatophyta</taxon>
        <taxon>Magnoliopsida</taxon>
        <taxon>eudicotyledons</taxon>
        <taxon>Gunneridae</taxon>
        <taxon>Pentapetalae</taxon>
        <taxon>rosids</taxon>
        <taxon>malvids</taxon>
        <taxon>Sapindales</taxon>
        <taxon>Sapindaceae</taxon>
        <taxon>Hippocastanoideae</taxon>
        <taxon>Acereae</taxon>
        <taxon>Acer</taxon>
    </lineage>
</organism>
<dbReference type="EMBL" id="VAHF01000001">
    <property type="protein sequence ID" value="TXG73625.1"/>
    <property type="molecule type" value="Genomic_DNA"/>
</dbReference>
<feature type="domain" description="DYW" evidence="4">
    <location>
        <begin position="233"/>
        <end position="305"/>
    </location>
</feature>
<dbReference type="NCBIfam" id="TIGR00756">
    <property type="entry name" value="PPR"/>
    <property type="match status" value="2"/>
</dbReference>
<dbReference type="InterPro" id="IPR032867">
    <property type="entry name" value="DYW_dom"/>
</dbReference>
<dbReference type="InterPro" id="IPR046960">
    <property type="entry name" value="PPR_At4g14850-like_plant"/>
</dbReference>
<comment type="caution">
    <text evidence="5">The sequence shown here is derived from an EMBL/GenBank/DDBJ whole genome shotgun (WGS) entry which is preliminary data.</text>
</comment>
<dbReference type="Pfam" id="PF13041">
    <property type="entry name" value="PPR_2"/>
    <property type="match status" value="1"/>
</dbReference>
<sequence length="326" mass="36365">MFLELGEIEFERRVFDKMPERDLISWNSMITGYLRVGEVELASQLFEEMPERDLVSFNTMIDEYGKCGRVSHGQKNGDWNSMISGLAIHGLGQEALEVFLEMERMNIKPNEITFLGLFIAFSHGGLVDEGQFYFEIMQEKAGNLVDALKVIQHMSIEADVLAWKAILSASTKLGNVVRLMMKQRGVRKIPGCSSIVVDGKVHQFPVAKEMDAGYGSNVHSKIEELVSRLKLEGYEPDLSQVLLDVERDGKGSLLNLHSEKMALAFGLINTSNGAPIHIVKNLRICCDCHAFIKLVSSVYNRKIVDKELVGGTGFGESRATSNPVKH</sequence>
<evidence type="ECO:0000259" key="4">
    <source>
        <dbReference type="Pfam" id="PF14432"/>
    </source>
</evidence>
<dbReference type="GO" id="GO:0009451">
    <property type="term" value="P:RNA modification"/>
    <property type="evidence" value="ECO:0007669"/>
    <property type="project" value="InterPro"/>
</dbReference>
<dbReference type="PROSITE" id="PS51375">
    <property type="entry name" value="PPR"/>
    <property type="match status" value="2"/>
</dbReference>
<dbReference type="GO" id="GO:0003723">
    <property type="term" value="F:RNA binding"/>
    <property type="evidence" value="ECO:0007669"/>
    <property type="project" value="InterPro"/>
</dbReference>
<dbReference type="AlphaFoldDB" id="A0A5C7IWM1"/>